<sequence length="88" mass="9662">MAILITFLLGIGNFALHRAVMDSGHPLLARLPWMVHAFGGRFTLLLEFLLLLGALLFASEGVVSGPIAYVIYSMLNSFSAWLILTDRV</sequence>
<comment type="caution">
    <text evidence="2">The sequence shown here is derived from an EMBL/GenBank/DDBJ whole genome shotgun (WGS) entry which is preliminary data.</text>
</comment>
<dbReference type="EMBL" id="JRVC01000007">
    <property type="protein sequence ID" value="KHS46874.1"/>
    <property type="molecule type" value="Genomic_DNA"/>
</dbReference>
<accession>A0A0B8ZKL8</accession>
<evidence type="ECO:0000313" key="3">
    <source>
        <dbReference type="Proteomes" id="UP000031338"/>
    </source>
</evidence>
<feature type="transmembrane region" description="Helical" evidence="1">
    <location>
        <begin position="42"/>
        <end position="59"/>
    </location>
</feature>
<evidence type="ECO:0000313" key="2">
    <source>
        <dbReference type="EMBL" id="KHS46874.1"/>
    </source>
</evidence>
<dbReference type="RefSeq" id="WP_039333440.1">
    <property type="nucleotide sequence ID" value="NZ_JBNNWK010000002.1"/>
</dbReference>
<dbReference type="Proteomes" id="UP000031338">
    <property type="component" value="Unassembled WGS sequence"/>
</dbReference>
<keyword evidence="1" id="KW-0472">Membrane</keyword>
<keyword evidence="1" id="KW-0812">Transmembrane</keyword>
<feature type="transmembrane region" description="Helical" evidence="1">
    <location>
        <begin position="66"/>
        <end position="84"/>
    </location>
</feature>
<reference evidence="2 3" key="1">
    <citation type="submission" date="2014-10" db="EMBL/GenBank/DDBJ databases">
        <title>Draft genome sequence of Novosphingobium subterraneum DSM 12447.</title>
        <authorList>
            <person name="Gan H.M."/>
            <person name="Gan H.Y."/>
            <person name="Savka M.A."/>
        </authorList>
    </citation>
    <scope>NUCLEOTIDE SEQUENCE [LARGE SCALE GENOMIC DNA]</scope>
    <source>
        <strain evidence="2 3">DSM 12447</strain>
    </source>
</reference>
<name>A0A0B8ZKL8_9SPHN</name>
<evidence type="ECO:0000256" key="1">
    <source>
        <dbReference type="SAM" id="Phobius"/>
    </source>
</evidence>
<keyword evidence="3" id="KW-1185">Reference proteome</keyword>
<organism evidence="2 3">
    <name type="scientific">Novosphingobium subterraneum</name>
    <dbReference type="NCBI Taxonomy" id="48936"/>
    <lineage>
        <taxon>Bacteria</taxon>
        <taxon>Pseudomonadati</taxon>
        <taxon>Pseudomonadota</taxon>
        <taxon>Alphaproteobacteria</taxon>
        <taxon>Sphingomonadales</taxon>
        <taxon>Sphingomonadaceae</taxon>
        <taxon>Novosphingobium</taxon>
    </lineage>
</organism>
<protein>
    <recommendedName>
        <fullName evidence="4">DoxX family protein</fullName>
    </recommendedName>
</protein>
<evidence type="ECO:0008006" key="4">
    <source>
        <dbReference type="Google" id="ProtNLM"/>
    </source>
</evidence>
<keyword evidence="1" id="KW-1133">Transmembrane helix</keyword>
<gene>
    <name evidence="2" type="ORF">NJ75_01710</name>
</gene>
<dbReference type="AlphaFoldDB" id="A0A0B8ZKL8"/>
<dbReference type="PATRIC" id="fig|48936.3.peg.1715"/>
<dbReference type="STRING" id="48936.NJ75_01710"/>
<proteinExistence type="predicted"/>